<name>A0A430G025_9SPHN</name>
<sequence>MTIDPHALLTHDFGERRHAYVERDAILYALGVGMPTDPLDLAQLHFIDETRLAVLPTFAVTLASPGMWLREPRFGIDFARLVHSAQHAEFETPLPAAGEVVGTARVASLTDRGEGRGAELMIERLIRDASSGQIYCRLRQTLVLRGDGGFGGPPAPRASFELPDRAPDLRASLTLSPRAALIYRLSGDWNPLHIDPVVASRAGFDRPIMHGLGSYGAAAAALCTAAGADHLALRAFSCRFSGVVFPGDTIDLSAWRSGSELHFIAAVAGRTVLDQGRAFIEEQA</sequence>
<dbReference type="GO" id="GO:0003857">
    <property type="term" value="F:(3S)-3-hydroxyacyl-CoA dehydrogenase (NAD+) activity"/>
    <property type="evidence" value="ECO:0007669"/>
    <property type="project" value="TreeGrafter"/>
</dbReference>
<organism evidence="3 4">
    <name type="scientific">Sphingomonas koreensis</name>
    <dbReference type="NCBI Taxonomy" id="93064"/>
    <lineage>
        <taxon>Bacteria</taxon>
        <taxon>Pseudomonadati</taxon>
        <taxon>Pseudomonadota</taxon>
        <taxon>Alphaproteobacteria</taxon>
        <taxon>Sphingomonadales</taxon>
        <taxon>Sphingomonadaceae</taxon>
        <taxon>Sphingomonas</taxon>
    </lineage>
</organism>
<dbReference type="GO" id="GO:0006635">
    <property type="term" value="P:fatty acid beta-oxidation"/>
    <property type="evidence" value="ECO:0007669"/>
    <property type="project" value="TreeGrafter"/>
</dbReference>
<dbReference type="InterPro" id="IPR002539">
    <property type="entry name" value="MaoC-like_dom"/>
</dbReference>
<feature type="domain" description="Peroxisomal multifunctional enzyme type 2-like N-terminal" evidence="2">
    <location>
        <begin position="19"/>
        <end position="146"/>
    </location>
</feature>
<dbReference type="GO" id="GO:0044594">
    <property type="term" value="F:17-beta-hydroxysteroid dehydrogenase (NAD+) activity"/>
    <property type="evidence" value="ECO:0007669"/>
    <property type="project" value="TreeGrafter"/>
</dbReference>
<dbReference type="EMBL" id="QQYZ01000020">
    <property type="protein sequence ID" value="RSY79330.1"/>
    <property type="molecule type" value="Genomic_DNA"/>
</dbReference>
<evidence type="ECO:0000313" key="4">
    <source>
        <dbReference type="Proteomes" id="UP000287746"/>
    </source>
</evidence>
<dbReference type="AlphaFoldDB" id="A0A430G025"/>
<gene>
    <name evidence="3" type="ORF">DAH66_17320</name>
</gene>
<evidence type="ECO:0000259" key="2">
    <source>
        <dbReference type="Pfam" id="PF22622"/>
    </source>
</evidence>
<dbReference type="Gene3D" id="3.10.129.10">
    <property type="entry name" value="Hotdog Thioesterase"/>
    <property type="match status" value="1"/>
</dbReference>
<dbReference type="InterPro" id="IPR054357">
    <property type="entry name" value="MFE-2_N"/>
</dbReference>
<dbReference type="GO" id="GO:0004300">
    <property type="term" value="F:enoyl-CoA hydratase activity"/>
    <property type="evidence" value="ECO:0007669"/>
    <property type="project" value="TreeGrafter"/>
</dbReference>
<accession>A0A430G025</accession>
<reference evidence="3 4" key="1">
    <citation type="submission" date="2018-07" db="EMBL/GenBank/DDBJ databases">
        <title>Genomic and Epidemiologic Investigation of an Indolent Hospital Outbreak.</title>
        <authorList>
            <person name="Johnson R.C."/>
            <person name="Deming C."/>
            <person name="Conlan S."/>
            <person name="Zellmer C.J."/>
            <person name="Michelin A.V."/>
            <person name="Lee-Lin S."/>
            <person name="Thomas P.J."/>
            <person name="Park M."/>
            <person name="Weingarten R.A."/>
            <person name="Less J."/>
            <person name="Dekker J.P."/>
            <person name="Frank K.M."/>
            <person name="Musser K.A."/>
            <person name="Mcquiston J.R."/>
            <person name="Henderson D.K."/>
            <person name="Lau A.F."/>
            <person name="Palmore T.N."/>
            <person name="Segre J.A."/>
        </authorList>
    </citation>
    <scope>NUCLEOTIDE SEQUENCE [LARGE SCALE GENOMIC DNA]</scope>
    <source>
        <strain evidence="3 4">SK-CDC1_0717</strain>
    </source>
</reference>
<proteinExistence type="predicted"/>
<dbReference type="SUPFAM" id="SSF54637">
    <property type="entry name" value="Thioesterase/thiol ester dehydrase-isomerase"/>
    <property type="match status" value="2"/>
</dbReference>
<dbReference type="PANTHER" id="PTHR13078">
    <property type="entry name" value="PEROXISOMAL MULTIFUNCTIONAL ENZYME TYPE 2-RELATED"/>
    <property type="match status" value="1"/>
</dbReference>
<dbReference type="Pfam" id="PF01575">
    <property type="entry name" value="MaoC_dehydratas"/>
    <property type="match status" value="1"/>
</dbReference>
<dbReference type="InterPro" id="IPR029069">
    <property type="entry name" value="HotDog_dom_sf"/>
</dbReference>
<feature type="domain" description="MaoC-like" evidence="1">
    <location>
        <begin position="162"/>
        <end position="263"/>
    </location>
</feature>
<dbReference type="RefSeq" id="WP_126005286.1">
    <property type="nucleotide sequence ID" value="NZ_QQYZ01000020.1"/>
</dbReference>
<dbReference type="Proteomes" id="UP000287746">
    <property type="component" value="Unassembled WGS sequence"/>
</dbReference>
<protein>
    <submittedName>
        <fullName evidence="3">3-alpha,7-alpha, 12-alpha-trihydroxy-5-beta-cholest-24-enoyl-CoA hydratase</fullName>
    </submittedName>
</protein>
<dbReference type="PANTHER" id="PTHR13078:SF56">
    <property type="entry name" value="PEROXISOMAL MULTIFUNCTIONAL ENZYME TYPE 2"/>
    <property type="match status" value="1"/>
</dbReference>
<dbReference type="Pfam" id="PF22622">
    <property type="entry name" value="MFE-2_hydrat-2_N"/>
    <property type="match status" value="1"/>
</dbReference>
<evidence type="ECO:0000259" key="1">
    <source>
        <dbReference type="Pfam" id="PF01575"/>
    </source>
</evidence>
<evidence type="ECO:0000313" key="3">
    <source>
        <dbReference type="EMBL" id="RSY79330.1"/>
    </source>
</evidence>
<comment type="caution">
    <text evidence="3">The sequence shown here is derived from an EMBL/GenBank/DDBJ whole genome shotgun (WGS) entry which is preliminary data.</text>
</comment>